<organism evidence="2 3">
    <name type="scientific">Streptomyces populi</name>
    <dbReference type="NCBI Taxonomy" id="2058924"/>
    <lineage>
        <taxon>Bacteria</taxon>
        <taxon>Bacillati</taxon>
        <taxon>Actinomycetota</taxon>
        <taxon>Actinomycetes</taxon>
        <taxon>Kitasatosporales</taxon>
        <taxon>Streptomycetaceae</taxon>
        <taxon>Streptomyces</taxon>
    </lineage>
</organism>
<dbReference type="Proteomes" id="UP000236178">
    <property type="component" value="Unassembled WGS sequence"/>
</dbReference>
<evidence type="ECO:0000313" key="3">
    <source>
        <dbReference type="Proteomes" id="UP000236178"/>
    </source>
</evidence>
<sequence length="134" mass="14165">MIQVTQRVTFDGCVKSAALSMRTTGGTVPGVCWVWLLDLAALRRGSVRYNYAMTTRPTQAMWWAEMAICLAVAAVTFAGISAFLGASAPQGRHVTVEGGASIVLIALSAGVGIFVSGRFRAWGLRRQAAASARS</sequence>
<accession>A0A2I0SB56</accession>
<reference evidence="2 3" key="1">
    <citation type="submission" date="2017-12" db="EMBL/GenBank/DDBJ databases">
        <title>Streptomyces populusis sp. nov., a novel endophytic actinobacterium isolated from stems of Populus adenopoda Maxim.</title>
        <authorList>
            <person name="Wang Z."/>
        </authorList>
    </citation>
    <scope>NUCLEOTIDE SEQUENCE [LARGE SCALE GENOMIC DNA]</scope>
    <source>
        <strain evidence="2 3">A249</strain>
    </source>
</reference>
<dbReference type="OrthoDB" id="4233106at2"/>
<protein>
    <submittedName>
        <fullName evidence="2">Uncharacterized protein</fullName>
    </submittedName>
</protein>
<keyword evidence="3" id="KW-1185">Reference proteome</keyword>
<feature type="transmembrane region" description="Helical" evidence="1">
    <location>
        <begin position="62"/>
        <end position="86"/>
    </location>
</feature>
<keyword evidence="1" id="KW-1133">Transmembrane helix</keyword>
<proteinExistence type="predicted"/>
<evidence type="ECO:0000256" key="1">
    <source>
        <dbReference type="SAM" id="Phobius"/>
    </source>
</evidence>
<dbReference type="AlphaFoldDB" id="A0A2I0SB56"/>
<gene>
    <name evidence="2" type="ORF">CW362_41990</name>
</gene>
<keyword evidence="1" id="KW-0812">Transmembrane</keyword>
<dbReference type="EMBL" id="PJOS01000208">
    <property type="protein sequence ID" value="PKT67156.1"/>
    <property type="molecule type" value="Genomic_DNA"/>
</dbReference>
<comment type="caution">
    <text evidence="2">The sequence shown here is derived from an EMBL/GenBank/DDBJ whole genome shotgun (WGS) entry which is preliminary data.</text>
</comment>
<name>A0A2I0SB56_9ACTN</name>
<evidence type="ECO:0000313" key="2">
    <source>
        <dbReference type="EMBL" id="PKT67156.1"/>
    </source>
</evidence>
<keyword evidence="1" id="KW-0472">Membrane</keyword>
<feature type="transmembrane region" description="Helical" evidence="1">
    <location>
        <begin position="98"/>
        <end position="117"/>
    </location>
</feature>